<comment type="caution">
    <text evidence="1">The sequence shown here is derived from an EMBL/GenBank/DDBJ whole genome shotgun (WGS) entry which is preliminary data.</text>
</comment>
<gene>
    <name evidence="1" type="ORF">M9H77_34882</name>
</gene>
<protein>
    <submittedName>
        <fullName evidence="1">Uncharacterized protein</fullName>
    </submittedName>
</protein>
<sequence>MESMFMVEATMDMENSFLEDMMDIDTSLLNDIMELVTSLFMLNLMGILLIMIIGVMIRFNAKYDYCEHSPYDCYEGYHHSYGREVYFESLYDENFYGRKNKNNKLLYSYFLSIDHFLKETKLNSFALVLDRISLEHPCTLSSMHESNHTMELEDQEESLGKELILRYENSSMSPFLNPSLLSHKMYVLFLLGAVLFLVVPCASKCLFYHASLVHSLLINSGAKFHPSCNDFRLLNDASFVDPNIVGFELECTLVYILHNKCIEKFVENGDYLFSFLDTFMENHNGF</sequence>
<evidence type="ECO:0000313" key="1">
    <source>
        <dbReference type="EMBL" id="KAI5648877.1"/>
    </source>
</evidence>
<organism evidence="1 2">
    <name type="scientific">Catharanthus roseus</name>
    <name type="common">Madagascar periwinkle</name>
    <name type="synonym">Vinca rosea</name>
    <dbReference type="NCBI Taxonomy" id="4058"/>
    <lineage>
        <taxon>Eukaryota</taxon>
        <taxon>Viridiplantae</taxon>
        <taxon>Streptophyta</taxon>
        <taxon>Embryophyta</taxon>
        <taxon>Tracheophyta</taxon>
        <taxon>Spermatophyta</taxon>
        <taxon>Magnoliopsida</taxon>
        <taxon>eudicotyledons</taxon>
        <taxon>Gunneridae</taxon>
        <taxon>Pentapetalae</taxon>
        <taxon>asterids</taxon>
        <taxon>lamiids</taxon>
        <taxon>Gentianales</taxon>
        <taxon>Apocynaceae</taxon>
        <taxon>Rauvolfioideae</taxon>
        <taxon>Vinceae</taxon>
        <taxon>Catharanthinae</taxon>
        <taxon>Catharanthus</taxon>
    </lineage>
</organism>
<proteinExistence type="predicted"/>
<name>A0ACB9ZMF1_CATRO</name>
<keyword evidence="2" id="KW-1185">Reference proteome</keyword>
<evidence type="ECO:0000313" key="2">
    <source>
        <dbReference type="Proteomes" id="UP001060085"/>
    </source>
</evidence>
<reference evidence="2" key="1">
    <citation type="journal article" date="2023" name="Nat. Plants">
        <title>Single-cell RNA sequencing provides a high-resolution roadmap for understanding the multicellular compartmentation of specialized metabolism.</title>
        <authorList>
            <person name="Sun S."/>
            <person name="Shen X."/>
            <person name="Li Y."/>
            <person name="Li Y."/>
            <person name="Wang S."/>
            <person name="Li R."/>
            <person name="Zhang H."/>
            <person name="Shen G."/>
            <person name="Guo B."/>
            <person name="Wei J."/>
            <person name="Xu J."/>
            <person name="St-Pierre B."/>
            <person name="Chen S."/>
            <person name="Sun C."/>
        </authorList>
    </citation>
    <scope>NUCLEOTIDE SEQUENCE [LARGE SCALE GENOMIC DNA]</scope>
</reference>
<accession>A0ACB9ZMF1</accession>
<dbReference type="EMBL" id="CM044708">
    <property type="protein sequence ID" value="KAI5648877.1"/>
    <property type="molecule type" value="Genomic_DNA"/>
</dbReference>
<dbReference type="Proteomes" id="UP001060085">
    <property type="component" value="Linkage Group LG08"/>
</dbReference>